<dbReference type="PATRIC" id="fig|1212489.4.peg.1656"/>
<keyword evidence="9" id="KW-0406">Ion transport</keyword>
<evidence type="ECO:0000256" key="11">
    <source>
        <dbReference type="SAM" id="Phobius"/>
    </source>
</evidence>
<organism evidence="13 14">
    <name type="scientific">Legionella drozanskii LLAP-1</name>
    <dbReference type="NCBI Taxonomy" id="1212489"/>
    <lineage>
        <taxon>Bacteria</taxon>
        <taxon>Pseudomonadati</taxon>
        <taxon>Pseudomonadota</taxon>
        <taxon>Gammaproteobacteria</taxon>
        <taxon>Legionellales</taxon>
        <taxon>Legionellaceae</taxon>
        <taxon>Legionella</taxon>
    </lineage>
</organism>
<dbReference type="PROSITE" id="PS51201">
    <property type="entry name" value="RCK_N"/>
    <property type="match status" value="1"/>
</dbReference>
<evidence type="ECO:0000256" key="10">
    <source>
        <dbReference type="ARBA" id="ARBA00023136"/>
    </source>
</evidence>
<name>A0A0W0SX82_9GAMM</name>
<feature type="transmembrane region" description="Helical" evidence="11">
    <location>
        <begin position="151"/>
        <end position="171"/>
    </location>
</feature>
<keyword evidence="7" id="KW-0630">Potassium</keyword>
<gene>
    <name evidence="13" type="primary">kefC_2</name>
    <name evidence="13" type="ORF">Ldro_1566</name>
</gene>
<keyword evidence="14" id="KW-1185">Reference proteome</keyword>
<sequence>MNNYSLYHIFIFLAAACIIIPLASRFKIGSVLGYLIIGVLIGPFGFKLIGNAEQIMHFAEFGVIMMLFLIGLELEPETLWRLRKAIIGLGSLQVILTASILTLVGILLGYDWRISIAASMALSLSSTALVLQSLQEKNLMHTTIGETSFAILLFQDIAVIPILIILPLLVMEGVTPIAKTGLLSSLPGLEQAGIVAALIATIIVIGYFFSHYFFYIIAQTNLREVFTATSLALIVGITLLMQTIGISPGLGAFVAGVVLANSEYKRTLETDIEPFKGLLLGLFFISVGMRMDFTILAQHPVYLLGTIALFITIKALILLFLGRSFGLSRVQSIGIALLLSQGSEFAFVLFQFASSSEVITEPLTDFFIFAIALSMATTPLLMMIYRRFIVPRFMSNLPPRYDTIDEQHAVILAGYGRFGQIIGRFLNAQGVNLTVLENDPEQVELLRKFGFKGYFGDASRLDLLKNAGADKAKLLIVAVDDPDTSLDIVRLAKQEFPQIKIYSRARNRRHAYELHKEGVDYFRREVFDSSLTMAQEVMTFLGYNPDTMRRKARTFKHYDERNLVKSFEFFETEHELINFSRQATGELERVLQEDRISTTKIKKRDGIVGSK</sequence>
<evidence type="ECO:0000256" key="9">
    <source>
        <dbReference type="ARBA" id="ARBA00023065"/>
    </source>
</evidence>
<feature type="transmembrane region" description="Helical" evidence="11">
    <location>
        <begin position="301"/>
        <end position="321"/>
    </location>
</feature>
<keyword evidence="4" id="KW-0050">Antiport</keyword>
<dbReference type="InterPro" id="IPR006153">
    <property type="entry name" value="Cation/H_exchanger_TM"/>
</dbReference>
<dbReference type="GO" id="GO:1902600">
    <property type="term" value="P:proton transmembrane transport"/>
    <property type="evidence" value="ECO:0007669"/>
    <property type="project" value="InterPro"/>
</dbReference>
<dbReference type="Gene3D" id="3.40.50.720">
    <property type="entry name" value="NAD(P)-binding Rossmann-like Domain"/>
    <property type="match status" value="1"/>
</dbReference>
<evidence type="ECO:0000256" key="7">
    <source>
        <dbReference type="ARBA" id="ARBA00022958"/>
    </source>
</evidence>
<feature type="transmembrane region" description="Helical" evidence="11">
    <location>
        <begin position="31"/>
        <end position="49"/>
    </location>
</feature>
<evidence type="ECO:0000256" key="3">
    <source>
        <dbReference type="ARBA" id="ARBA00022448"/>
    </source>
</evidence>
<feature type="transmembrane region" description="Helical" evidence="11">
    <location>
        <begin position="55"/>
        <end position="74"/>
    </location>
</feature>
<dbReference type="Proteomes" id="UP000054736">
    <property type="component" value="Unassembled WGS sequence"/>
</dbReference>
<dbReference type="OrthoDB" id="9781411at2"/>
<dbReference type="AlphaFoldDB" id="A0A0W0SX82"/>
<dbReference type="Gene3D" id="1.20.1530.20">
    <property type="match status" value="1"/>
</dbReference>
<dbReference type="InterPro" id="IPR038770">
    <property type="entry name" value="Na+/solute_symporter_sf"/>
</dbReference>
<dbReference type="GO" id="GO:0005886">
    <property type="term" value="C:plasma membrane"/>
    <property type="evidence" value="ECO:0007669"/>
    <property type="project" value="TreeGrafter"/>
</dbReference>
<evidence type="ECO:0000256" key="6">
    <source>
        <dbReference type="ARBA" id="ARBA00022692"/>
    </source>
</evidence>
<dbReference type="Pfam" id="PF00999">
    <property type="entry name" value="Na_H_Exchanger"/>
    <property type="match status" value="1"/>
</dbReference>
<dbReference type="InterPro" id="IPR003148">
    <property type="entry name" value="RCK_N"/>
</dbReference>
<keyword evidence="8 11" id="KW-1133">Transmembrane helix</keyword>
<keyword evidence="5" id="KW-0633">Potassium transport</keyword>
<evidence type="ECO:0000256" key="4">
    <source>
        <dbReference type="ARBA" id="ARBA00022449"/>
    </source>
</evidence>
<evidence type="ECO:0000256" key="2">
    <source>
        <dbReference type="ARBA" id="ARBA00005551"/>
    </source>
</evidence>
<protein>
    <submittedName>
        <fullName evidence="13">Glutathione-regulated potassium efflux system</fullName>
    </submittedName>
</protein>
<feature type="transmembrane region" description="Helical" evidence="11">
    <location>
        <begin position="276"/>
        <end position="295"/>
    </location>
</feature>
<comment type="similarity">
    <text evidence="2">Belongs to the monovalent cation:proton antiporter 2 (CPA2) transporter (TC 2.A.37) family.</text>
</comment>
<comment type="caution">
    <text evidence="13">The sequence shown here is derived from an EMBL/GenBank/DDBJ whole genome shotgun (WGS) entry which is preliminary data.</text>
</comment>
<keyword evidence="10 11" id="KW-0472">Membrane</keyword>
<dbReference type="PANTHER" id="PTHR46157:SF4">
    <property type="entry name" value="K(+) EFFLUX ANTIPORTER 3, CHLOROPLASTIC"/>
    <property type="match status" value="1"/>
</dbReference>
<evidence type="ECO:0000256" key="1">
    <source>
        <dbReference type="ARBA" id="ARBA00004127"/>
    </source>
</evidence>
<dbReference type="GO" id="GO:0015297">
    <property type="term" value="F:antiporter activity"/>
    <property type="evidence" value="ECO:0007669"/>
    <property type="project" value="UniProtKB-KW"/>
</dbReference>
<feature type="transmembrane region" description="Helical" evidence="11">
    <location>
        <begin position="114"/>
        <end position="131"/>
    </location>
</feature>
<comment type="subcellular location">
    <subcellularLocation>
        <location evidence="1">Endomembrane system</location>
        <topology evidence="1">Multi-pass membrane protein</topology>
    </subcellularLocation>
</comment>
<dbReference type="FunFam" id="3.40.50.720:FF:000036">
    <property type="entry name" value="Glutathione-regulated potassium-efflux system protein KefB"/>
    <property type="match status" value="1"/>
</dbReference>
<feature type="transmembrane region" description="Helical" evidence="11">
    <location>
        <begin position="191"/>
        <end position="210"/>
    </location>
</feature>
<feature type="domain" description="RCK N-terminal" evidence="12">
    <location>
        <begin position="406"/>
        <end position="526"/>
    </location>
</feature>
<feature type="transmembrane region" description="Helical" evidence="11">
    <location>
        <begin position="333"/>
        <end position="354"/>
    </location>
</feature>
<dbReference type="STRING" id="1212489.Ldro_1566"/>
<keyword evidence="6 11" id="KW-0812">Transmembrane</keyword>
<evidence type="ECO:0000256" key="5">
    <source>
        <dbReference type="ARBA" id="ARBA00022538"/>
    </source>
</evidence>
<evidence type="ECO:0000313" key="13">
    <source>
        <dbReference type="EMBL" id="KTC87947.1"/>
    </source>
</evidence>
<keyword evidence="3" id="KW-0813">Transport</keyword>
<feature type="transmembrane region" description="Helical" evidence="11">
    <location>
        <begin position="6"/>
        <end position="24"/>
    </location>
</feature>
<dbReference type="PANTHER" id="PTHR46157">
    <property type="entry name" value="K(+) EFFLUX ANTIPORTER 3, CHLOROPLASTIC"/>
    <property type="match status" value="1"/>
</dbReference>
<reference evidence="13 14" key="1">
    <citation type="submission" date="2015-11" db="EMBL/GenBank/DDBJ databases">
        <title>Genomic analysis of 38 Legionella species identifies large and diverse effector repertoires.</title>
        <authorList>
            <person name="Burstein D."/>
            <person name="Amaro F."/>
            <person name="Zusman T."/>
            <person name="Lifshitz Z."/>
            <person name="Cohen O."/>
            <person name="Gilbert J.A."/>
            <person name="Pupko T."/>
            <person name="Shuman H.A."/>
            <person name="Segal G."/>
        </authorList>
    </citation>
    <scope>NUCLEOTIDE SEQUENCE [LARGE SCALE GENOMIC DNA]</scope>
    <source>
        <strain evidence="13 14">ATCC 700990</strain>
    </source>
</reference>
<dbReference type="EMBL" id="LNXY01000020">
    <property type="protein sequence ID" value="KTC87947.1"/>
    <property type="molecule type" value="Genomic_DNA"/>
</dbReference>
<evidence type="ECO:0000313" key="14">
    <source>
        <dbReference type="Proteomes" id="UP000054736"/>
    </source>
</evidence>
<dbReference type="InterPro" id="IPR036291">
    <property type="entry name" value="NAD(P)-bd_dom_sf"/>
</dbReference>
<dbReference type="NCBIfam" id="TIGR00932">
    <property type="entry name" value="2a37"/>
    <property type="match status" value="1"/>
</dbReference>
<dbReference type="InterPro" id="IPR004771">
    <property type="entry name" value="K/H_exchanger"/>
</dbReference>
<proteinExistence type="inferred from homology"/>
<dbReference type="SUPFAM" id="SSF51735">
    <property type="entry name" value="NAD(P)-binding Rossmann-fold domains"/>
    <property type="match status" value="1"/>
</dbReference>
<dbReference type="RefSeq" id="WP_058495851.1">
    <property type="nucleotide sequence ID" value="NZ_CAAAIU010000002.1"/>
</dbReference>
<dbReference type="GO" id="GO:0012505">
    <property type="term" value="C:endomembrane system"/>
    <property type="evidence" value="ECO:0007669"/>
    <property type="project" value="UniProtKB-SubCell"/>
</dbReference>
<evidence type="ECO:0000259" key="12">
    <source>
        <dbReference type="PROSITE" id="PS51201"/>
    </source>
</evidence>
<evidence type="ECO:0000256" key="8">
    <source>
        <dbReference type="ARBA" id="ARBA00022989"/>
    </source>
</evidence>
<dbReference type="GO" id="GO:0006813">
    <property type="term" value="P:potassium ion transport"/>
    <property type="evidence" value="ECO:0007669"/>
    <property type="project" value="UniProtKB-KW"/>
</dbReference>
<feature type="transmembrane region" description="Helical" evidence="11">
    <location>
        <begin position="366"/>
        <end position="385"/>
    </location>
</feature>
<accession>A0A0W0SX82</accession>
<dbReference type="Pfam" id="PF02254">
    <property type="entry name" value="TrkA_N"/>
    <property type="match status" value="1"/>
</dbReference>
<dbReference type="GO" id="GO:0008324">
    <property type="term" value="F:monoatomic cation transmembrane transporter activity"/>
    <property type="evidence" value="ECO:0007669"/>
    <property type="project" value="InterPro"/>
</dbReference>
<feature type="transmembrane region" description="Helical" evidence="11">
    <location>
        <begin position="86"/>
        <end position="108"/>
    </location>
</feature>